<dbReference type="Proteomes" id="UP000242188">
    <property type="component" value="Unassembled WGS sequence"/>
</dbReference>
<protein>
    <submittedName>
        <fullName evidence="2">Uncharacterized protein</fullName>
    </submittedName>
</protein>
<keyword evidence="1" id="KW-0472">Membrane</keyword>
<feature type="transmembrane region" description="Helical" evidence="1">
    <location>
        <begin position="20"/>
        <end position="38"/>
    </location>
</feature>
<dbReference type="OrthoDB" id="411632at2759"/>
<organism evidence="2 3">
    <name type="scientific">Mizuhopecten yessoensis</name>
    <name type="common">Japanese scallop</name>
    <name type="synonym">Patinopecten yessoensis</name>
    <dbReference type="NCBI Taxonomy" id="6573"/>
    <lineage>
        <taxon>Eukaryota</taxon>
        <taxon>Metazoa</taxon>
        <taxon>Spiralia</taxon>
        <taxon>Lophotrochozoa</taxon>
        <taxon>Mollusca</taxon>
        <taxon>Bivalvia</taxon>
        <taxon>Autobranchia</taxon>
        <taxon>Pteriomorphia</taxon>
        <taxon>Pectinida</taxon>
        <taxon>Pectinoidea</taxon>
        <taxon>Pectinidae</taxon>
        <taxon>Mizuhopecten</taxon>
    </lineage>
</organism>
<keyword evidence="3" id="KW-1185">Reference proteome</keyword>
<dbReference type="AlphaFoldDB" id="A0A210PS20"/>
<reference evidence="2 3" key="1">
    <citation type="journal article" date="2017" name="Nat. Ecol. Evol.">
        <title>Scallop genome provides insights into evolution of bilaterian karyotype and development.</title>
        <authorList>
            <person name="Wang S."/>
            <person name="Zhang J."/>
            <person name="Jiao W."/>
            <person name="Li J."/>
            <person name="Xun X."/>
            <person name="Sun Y."/>
            <person name="Guo X."/>
            <person name="Huan P."/>
            <person name="Dong B."/>
            <person name="Zhang L."/>
            <person name="Hu X."/>
            <person name="Sun X."/>
            <person name="Wang J."/>
            <person name="Zhao C."/>
            <person name="Wang Y."/>
            <person name="Wang D."/>
            <person name="Huang X."/>
            <person name="Wang R."/>
            <person name="Lv J."/>
            <person name="Li Y."/>
            <person name="Zhang Z."/>
            <person name="Liu B."/>
            <person name="Lu W."/>
            <person name="Hui Y."/>
            <person name="Liang J."/>
            <person name="Zhou Z."/>
            <person name="Hou R."/>
            <person name="Li X."/>
            <person name="Liu Y."/>
            <person name="Li H."/>
            <person name="Ning X."/>
            <person name="Lin Y."/>
            <person name="Zhao L."/>
            <person name="Xing Q."/>
            <person name="Dou J."/>
            <person name="Li Y."/>
            <person name="Mao J."/>
            <person name="Guo H."/>
            <person name="Dou H."/>
            <person name="Li T."/>
            <person name="Mu C."/>
            <person name="Jiang W."/>
            <person name="Fu Q."/>
            <person name="Fu X."/>
            <person name="Miao Y."/>
            <person name="Liu J."/>
            <person name="Yu Q."/>
            <person name="Li R."/>
            <person name="Liao H."/>
            <person name="Li X."/>
            <person name="Kong Y."/>
            <person name="Jiang Z."/>
            <person name="Chourrout D."/>
            <person name="Li R."/>
            <person name="Bao Z."/>
        </authorList>
    </citation>
    <scope>NUCLEOTIDE SEQUENCE [LARGE SCALE GENOMIC DNA]</scope>
    <source>
        <strain evidence="2 3">PY_sf001</strain>
    </source>
</reference>
<accession>A0A210PS20</accession>
<dbReference type="Pfam" id="PF09612">
    <property type="entry name" value="HtrL_YibB"/>
    <property type="match status" value="1"/>
</dbReference>
<sequence length="356" mass="41280">MHVQQAYGWRGSSAVMKNRPLILCIIFLTIVIFLLVYVEEHSRGIRFKHLNLFPTPKLPVVNPSRINTGDTTKDFLQSLAGSNKSLTVVSGYFDIGNFPKGSMASIRTPKKYEDWLRVFGRIQNPVILYTDSQAFATLFANIRNKTKYLTKIIVINRDTLWSFQIMPKIAKLYSMPGYPKHYPNTFIPAYTALTHSKLPIVLDAIQKQYFSTDYYCWLDVGYFRDIVTRNKTFWLEVPNDFDPSKIGVTRVYNSKLTDIRPKTIIYGNLNWIGGGLFLGKPDVLVRFARQYKFAVMRYLNESLMNVEQHILYSMFTTEERKAHPLDVDVQLYIPGTKNVMSGNPWFYLGYLMYDET</sequence>
<dbReference type="EMBL" id="NEDP02005536">
    <property type="protein sequence ID" value="OWF39246.1"/>
    <property type="molecule type" value="Genomic_DNA"/>
</dbReference>
<keyword evidence="1" id="KW-1133">Transmembrane helix</keyword>
<name>A0A210PS20_MIZYE</name>
<gene>
    <name evidence="2" type="ORF">KP79_PYT20747</name>
</gene>
<evidence type="ECO:0000313" key="3">
    <source>
        <dbReference type="Proteomes" id="UP000242188"/>
    </source>
</evidence>
<dbReference type="InterPro" id="IPR011735">
    <property type="entry name" value="WlaTC/HtrL_glycosyltransf"/>
</dbReference>
<evidence type="ECO:0000256" key="1">
    <source>
        <dbReference type="SAM" id="Phobius"/>
    </source>
</evidence>
<keyword evidence="1" id="KW-0812">Transmembrane</keyword>
<evidence type="ECO:0000313" key="2">
    <source>
        <dbReference type="EMBL" id="OWF39246.1"/>
    </source>
</evidence>
<comment type="caution">
    <text evidence="2">The sequence shown here is derived from an EMBL/GenBank/DDBJ whole genome shotgun (WGS) entry which is preliminary data.</text>
</comment>
<proteinExistence type="predicted"/>